<evidence type="ECO:0000256" key="5">
    <source>
        <dbReference type="ARBA" id="ARBA00022970"/>
    </source>
</evidence>
<feature type="transmembrane region" description="Helical" evidence="8">
    <location>
        <begin position="7"/>
        <end position="24"/>
    </location>
</feature>
<dbReference type="GO" id="GO:0022857">
    <property type="term" value="F:transmembrane transporter activity"/>
    <property type="evidence" value="ECO:0007669"/>
    <property type="project" value="InterPro"/>
</dbReference>
<dbReference type="OrthoDB" id="60458at2157"/>
<feature type="transmembrane region" description="Helical" evidence="8">
    <location>
        <begin position="90"/>
        <end position="117"/>
    </location>
</feature>
<dbReference type="InterPro" id="IPR035906">
    <property type="entry name" value="MetI-like_sf"/>
</dbReference>
<comment type="subcellular location">
    <subcellularLocation>
        <location evidence="1 8">Cell membrane</location>
        <topology evidence="1 8">Multi-pass membrane protein</topology>
    </subcellularLocation>
</comment>
<dbReference type="Pfam" id="PF00528">
    <property type="entry name" value="BPD_transp_1"/>
    <property type="match status" value="1"/>
</dbReference>
<comment type="caution">
    <text evidence="10">The sequence shown here is derived from an EMBL/GenBank/DDBJ whole genome shotgun (WGS) entry which is preliminary data.</text>
</comment>
<keyword evidence="6 8" id="KW-1133">Transmembrane helix</keyword>
<keyword evidence="2 8" id="KW-0813">Transport</keyword>
<dbReference type="PANTHER" id="PTHR30614:SF0">
    <property type="entry name" value="L-CYSTINE TRANSPORT SYSTEM PERMEASE PROTEIN TCYL"/>
    <property type="match status" value="1"/>
</dbReference>
<dbReference type="PANTHER" id="PTHR30614">
    <property type="entry name" value="MEMBRANE COMPONENT OF AMINO ACID ABC TRANSPORTER"/>
    <property type="match status" value="1"/>
</dbReference>
<evidence type="ECO:0000256" key="3">
    <source>
        <dbReference type="ARBA" id="ARBA00022475"/>
    </source>
</evidence>
<dbReference type="Proteomes" id="UP000319894">
    <property type="component" value="Unassembled WGS sequence"/>
</dbReference>
<evidence type="ECO:0000256" key="8">
    <source>
        <dbReference type="RuleBase" id="RU363032"/>
    </source>
</evidence>
<evidence type="ECO:0000313" key="10">
    <source>
        <dbReference type="EMBL" id="TSD15413.1"/>
    </source>
</evidence>
<evidence type="ECO:0000256" key="4">
    <source>
        <dbReference type="ARBA" id="ARBA00022692"/>
    </source>
</evidence>
<dbReference type="InterPro" id="IPR043429">
    <property type="entry name" value="ArtM/GltK/GlnP/TcyL/YhdX-like"/>
</dbReference>
<dbReference type="SUPFAM" id="SSF161098">
    <property type="entry name" value="MetI-like"/>
    <property type="match status" value="1"/>
</dbReference>
<keyword evidence="5" id="KW-0029">Amino-acid transport</keyword>
<name>A0A554NDG7_9EURY</name>
<evidence type="ECO:0000259" key="9">
    <source>
        <dbReference type="PROSITE" id="PS50928"/>
    </source>
</evidence>
<keyword evidence="3" id="KW-1003">Cell membrane</keyword>
<comment type="similarity">
    <text evidence="8">Belongs to the binding-protein-dependent transport system permease family.</text>
</comment>
<keyword evidence="11" id="KW-1185">Reference proteome</keyword>
<protein>
    <submittedName>
        <fullName evidence="10">Amino acid ABC transporter permease</fullName>
    </submittedName>
</protein>
<organism evidence="10 11">
    <name type="scientific">Haloglomus irregulare</name>
    <dbReference type="NCBI Taxonomy" id="2234134"/>
    <lineage>
        <taxon>Archaea</taxon>
        <taxon>Methanobacteriati</taxon>
        <taxon>Methanobacteriota</taxon>
        <taxon>Stenosarchaea group</taxon>
        <taxon>Halobacteria</taxon>
        <taxon>Halobacteriales</taxon>
        <taxon>Natronomonadaceae</taxon>
        <taxon>Haloglomus</taxon>
    </lineage>
</organism>
<gene>
    <name evidence="10" type="ORF">DP107_04070</name>
</gene>
<dbReference type="GO" id="GO:0043190">
    <property type="term" value="C:ATP-binding cassette (ABC) transporter complex"/>
    <property type="evidence" value="ECO:0007669"/>
    <property type="project" value="InterPro"/>
</dbReference>
<dbReference type="InParanoid" id="A0A554NDG7"/>
<evidence type="ECO:0000256" key="7">
    <source>
        <dbReference type="ARBA" id="ARBA00023136"/>
    </source>
</evidence>
<sequence>MGRRPLFYAVLGPFWAWLVVRWVHDWVLAPELNVTARETFFPTASLVAAGTTLRGAGAPAPVAGLLDWLAGGMDFVALGVEALPQLAAGAWATIVLTVVSILAGLVLAVPLSVARVYGGRAARYPALAVTELIRGTPLLAQLFVLYFGLGLTQYVREVPGVGVAVLPDTAVVVALIGFTINSAAYQSEYIRSALLSVDSGQLTAGRAIGLSKVDAIRHVVLPQGLRFAIPGWSNELVYLIKYSSLASFITVRELFFRAEEIGNATYRFVEVYTVAALFYIALVISASAVMSYVEGRVAIPGLGGKGRR</sequence>
<evidence type="ECO:0000256" key="1">
    <source>
        <dbReference type="ARBA" id="ARBA00004651"/>
    </source>
</evidence>
<dbReference type="CDD" id="cd06261">
    <property type="entry name" value="TM_PBP2"/>
    <property type="match status" value="1"/>
</dbReference>
<feature type="transmembrane region" description="Helical" evidence="8">
    <location>
        <begin position="161"/>
        <end position="185"/>
    </location>
</feature>
<reference evidence="10 11" key="1">
    <citation type="submission" date="2018-06" db="EMBL/GenBank/DDBJ databases">
        <title>Natronomonas sp. F16-60 a new haloarchaeon isolated from a solar saltern of Isla Cristina, Huelva, Spain.</title>
        <authorList>
            <person name="Duran-Viseras A."/>
            <person name="Sanchez-Porro C."/>
            <person name="Ventosa A."/>
        </authorList>
    </citation>
    <scope>NUCLEOTIDE SEQUENCE [LARGE SCALE GENOMIC DNA]</scope>
    <source>
        <strain evidence="10 11">F16-60</strain>
    </source>
</reference>
<dbReference type="EMBL" id="QMDX01000002">
    <property type="protein sequence ID" value="TSD15413.1"/>
    <property type="molecule type" value="Genomic_DNA"/>
</dbReference>
<dbReference type="InterPro" id="IPR000515">
    <property type="entry name" value="MetI-like"/>
</dbReference>
<keyword evidence="7 8" id="KW-0472">Membrane</keyword>
<dbReference type="Gene3D" id="1.10.3720.10">
    <property type="entry name" value="MetI-like"/>
    <property type="match status" value="1"/>
</dbReference>
<dbReference type="GO" id="GO:0006865">
    <property type="term" value="P:amino acid transport"/>
    <property type="evidence" value="ECO:0007669"/>
    <property type="project" value="UniProtKB-KW"/>
</dbReference>
<keyword evidence="4 8" id="KW-0812">Transmembrane</keyword>
<dbReference type="PROSITE" id="PS50928">
    <property type="entry name" value="ABC_TM1"/>
    <property type="match status" value="1"/>
</dbReference>
<feature type="transmembrane region" description="Helical" evidence="8">
    <location>
        <begin position="271"/>
        <end position="293"/>
    </location>
</feature>
<feature type="domain" description="ABC transmembrane type-1" evidence="9">
    <location>
        <begin position="90"/>
        <end position="290"/>
    </location>
</feature>
<dbReference type="NCBIfam" id="TIGR01726">
    <property type="entry name" value="HEQRo_perm_3TM"/>
    <property type="match status" value="1"/>
</dbReference>
<evidence type="ECO:0000313" key="11">
    <source>
        <dbReference type="Proteomes" id="UP000319894"/>
    </source>
</evidence>
<proteinExistence type="inferred from homology"/>
<evidence type="ECO:0000256" key="6">
    <source>
        <dbReference type="ARBA" id="ARBA00022989"/>
    </source>
</evidence>
<evidence type="ECO:0000256" key="2">
    <source>
        <dbReference type="ARBA" id="ARBA00022448"/>
    </source>
</evidence>
<accession>A0A554NDG7</accession>
<dbReference type="InterPro" id="IPR010065">
    <property type="entry name" value="AA_ABC_transptr_permease_3TM"/>
</dbReference>
<dbReference type="AlphaFoldDB" id="A0A554NDG7"/>